<evidence type="ECO:0000256" key="5">
    <source>
        <dbReference type="PIRSR" id="PIRSR019574-1"/>
    </source>
</evidence>
<dbReference type="Proteomes" id="UP000002710">
    <property type="component" value="Chromosome"/>
</dbReference>
<dbReference type="GO" id="GO:0019808">
    <property type="term" value="F:polyamine binding"/>
    <property type="evidence" value="ECO:0007669"/>
    <property type="project" value="InterPro"/>
</dbReference>
<dbReference type="AlphaFoldDB" id="Q30V30"/>
<dbReference type="Gene3D" id="3.40.190.10">
    <property type="entry name" value="Periplasmic binding protein-like II"/>
    <property type="match status" value="2"/>
</dbReference>
<feature type="signal peptide" evidence="6">
    <location>
        <begin position="1"/>
        <end position="23"/>
    </location>
</feature>
<dbReference type="STRING" id="207559.Dde_3673"/>
<dbReference type="InterPro" id="IPR006059">
    <property type="entry name" value="SBP"/>
</dbReference>
<sequence>MKKLFAVILTVMLCPFFAQNALAQDEKILNVYNWSEYIPQDVLTQFTEETGIEINYTTFESNEAMYAKLKLLDGKGYDVVVPSTYFVTLMREQGLLARIDTGKLDNFKHIDPFVLHQPFDPKNEYSVPYMWGSTSLLVNTDHVDPASVTSWHDLLRPEFKGKIILSDDLRDTMGMALLATGHSVNSRSDAELKEAYEFLKQLYPSVRVFDVTATKQAFASEEVIIGMSWNGDATVLTQEMPNLQYIYPREGAPLWLDSLCIPKNAEHKDNAHTFINFLLRPDIAKRIVEEYLYSTPNKAAWELLPEDLKNSRAVSPTAQDLEKSEFCDSVGPALQIYEKYWQMLKTRS</sequence>
<evidence type="ECO:0000313" key="7">
    <source>
        <dbReference type="EMBL" id="ABB40466.1"/>
    </source>
</evidence>
<dbReference type="PRINTS" id="PR00909">
    <property type="entry name" value="SPERMDNBNDNG"/>
</dbReference>
<feature type="chain" id="PRO_5004219853" evidence="6">
    <location>
        <begin position="24"/>
        <end position="348"/>
    </location>
</feature>
<dbReference type="HOGENOM" id="CLU_026974_1_3_7"/>
<dbReference type="SUPFAM" id="SSF53850">
    <property type="entry name" value="Periplasmic binding protein-like II"/>
    <property type="match status" value="1"/>
</dbReference>
<keyword evidence="2" id="KW-0813">Transport</keyword>
<dbReference type="eggNOG" id="COG0687">
    <property type="taxonomic scope" value="Bacteria"/>
</dbReference>
<dbReference type="PANTHER" id="PTHR30222:SF17">
    <property type="entry name" value="SPERMIDINE_PUTRESCINE-BINDING PERIPLASMIC PROTEIN"/>
    <property type="match status" value="1"/>
</dbReference>
<protein>
    <submittedName>
        <fullName evidence="7">Extracellular solute-binding protein family 1</fullName>
    </submittedName>
</protein>
<evidence type="ECO:0000256" key="1">
    <source>
        <dbReference type="ARBA" id="ARBA00004418"/>
    </source>
</evidence>
<evidence type="ECO:0000256" key="6">
    <source>
        <dbReference type="SAM" id="SignalP"/>
    </source>
</evidence>
<feature type="binding site" evidence="5">
    <location>
        <position position="36"/>
    </location>
    <ligand>
        <name>spermidine</name>
        <dbReference type="ChEBI" id="CHEBI:57834"/>
    </ligand>
</feature>
<name>Q30V30_OLEA2</name>
<dbReference type="EMBL" id="CP000112">
    <property type="protein sequence ID" value="ABB40466.1"/>
    <property type="molecule type" value="Genomic_DNA"/>
</dbReference>
<dbReference type="KEGG" id="dde:Dde_3673"/>
<keyword evidence="8" id="KW-1185">Reference proteome</keyword>
<dbReference type="GO" id="GO:0015846">
    <property type="term" value="P:polyamine transport"/>
    <property type="evidence" value="ECO:0007669"/>
    <property type="project" value="InterPro"/>
</dbReference>
<keyword evidence="3 6" id="KW-0732">Signal</keyword>
<dbReference type="PANTHER" id="PTHR30222">
    <property type="entry name" value="SPERMIDINE/PUTRESCINE-BINDING PERIPLASMIC PROTEIN"/>
    <property type="match status" value="1"/>
</dbReference>
<evidence type="ECO:0000256" key="4">
    <source>
        <dbReference type="ARBA" id="ARBA00022764"/>
    </source>
</evidence>
<dbReference type="CDD" id="cd13590">
    <property type="entry name" value="PBP2_PotD_PotF_like"/>
    <property type="match status" value="1"/>
</dbReference>
<reference evidence="7 8" key="1">
    <citation type="journal article" date="2011" name="J. Bacteriol.">
        <title>Complete genome sequence and updated annotation of Desulfovibrio alaskensis G20.</title>
        <authorList>
            <person name="Hauser L.J."/>
            <person name="Land M.L."/>
            <person name="Brown S.D."/>
            <person name="Larimer F."/>
            <person name="Keller K.L."/>
            <person name="Rapp-Giles B.J."/>
            <person name="Price M.N."/>
            <person name="Lin M."/>
            <person name="Bruce D.C."/>
            <person name="Detter J.C."/>
            <person name="Tapia R."/>
            <person name="Han C.S."/>
            <person name="Goodwin L.A."/>
            <person name="Cheng J.F."/>
            <person name="Pitluck S."/>
            <person name="Copeland A."/>
            <person name="Lucas S."/>
            <person name="Nolan M."/>
            <person name="Lapidus A.L."/>
            <person name="Palumbo A.V."/>
            <person name="Wall J.D."/>
        </authorList>
    </citation>
    <scope>NUCLEOTIDE SEQUENCE [LARGE SCALE GENOMIC DNA]</scope>
    <source>
        <strain evidence="8">ATCC BAA 1058 / DSM 17464 / G20</strain>
    </source>
</reference>
<evidence type="ECO:0000256" key="2">
    <source>
        <dbReference type="ARBA" id="ARBA00022448"/>
    </source>
</evidence>
<dbReference type="InterPro" id="IPR001188">
    <property type="entry name" value="Sperm_putr-bd"/>
</dbReference>
<organism evidence="7 8">
    <name type="scientific">Oleidesulfovibrio alaskensis (strain ATCC BAA-1058 / DSM 17464 / G20)</name>
    <name type="common">Desulfovibrio alaskensis</name>
    <dbReference type="NCBI Taxonomy" id="207559"/>
    <lineage>
        <taxon>Bacteria</taxon>
        <taxon>Pseudomonadati</taxon>
        <taxon>Thermodesulfobacteriota</taxon>
        <taxon>Desulfovibrionia</taxon>
        <taxon>Desulfovibrionales</taxon>
        <taxon>Desulfovibrionaceae</taxon>
        <taxon>Oleidesulfovibrio</taxon>
    </lineage>
</organism>
<accession>Q30V30</accession>
<dbReference type="Pfam" id="PF13416">
    <property type="entry name" value="SBP_bac_8"/>
    <property type="match status" value="1"/>
</dbReference>
<dbReference type="GO" id="GO:0042597">
    <property type="term" value="C:periplasmic space"/>
    <property type="evidence" value="ECO:0007669"/>
    <property type="project" value="UniProtKB-SubCell"/>
</dbReference>
<keyword evidence="4" id="KW-0574">Periplasm</keyword>
<evidence type="ECO:0000313" key="8">
    <source>
        <dbReference type="Proteomes" id="UP000002710"/>
    </source>
</evidence>
<dbReference type="RefSeq" id="WP_011369337.1">
    <property type="nucleotide sequence ID" value="NC_007519.1"/>
</dbReference>
<comment type="subcellular location">
    <subcellularLocation>
        <location evidence="1">Periplasm</location>
    </subcellularLocation>
</comment>
<feature type="binding site" evidence="5">
    <location>
        <position position="85"/>
    </location>
    <ligand>
        <name>spermidine</name>
        <dbReference type="ChEBI" id="CHEBI:57834"/>
    </ligand>
</feature>
<proteinExistence type="predicted"/>
<gene>
    <name evidence="7" type="ordered locus">Dde_3673</name>
</gene>
<dbReference type="PIRSF" id="PIRSF019574">
    <property type="entry name" value="Periplasmic_polyamine_BP"/>
    <property type="match status" value="1"/>
</dbReference>
<evidence type="ECO:0000256" key="3">
    <source>
        <dbReference type="ARBA" id="ARBA00022729"/>
    </source>
</evidence>